<dbReference type="GO" id="GO:0006995">
    <property type="term" value="P:cellular response to nitrogen starvation"/>
    <property type="evidence" value="ECO:0007669"/>
    <property type="project" value="TreeGrafter"/>
</dbReference>
<name>A0A0L0FXZ0_9EUKA</name>
<evidence type="ECO:0000256" key="3">
    <source>
        <dbReference type="SAM" id="MobiDB-lite"/>
    </source>
</evidence>
<evidence type="ECO:0008006" key="8">
    <source>
        <dbReference type="Google" id="ProtNLM"/>
    </source>
</evidence>
<evidence type="ECO:0000256" key="1">
    <source>
        <dbReference type="ARBA" id="ARBA00005965"/>
    </source>
</evidence>
<dbReference type="InterPro" id="IPR040455">
    <property type="entry name" value="Atg6_BARA"/>
</dbReference>
<dbReference type="AlphaFoldDB" id="A0A0L0FXZ0"/>
<evidence type="ECO:0000259" key="5">
    <source>
        <dbReference type="Pfam" id="PF17675"/>
    </source>
</evidence>
<keyword evidence="2" id="KW-0175">Coiled coil</keyword>
<dbReference type="GO" id="GO:0000407">
    <property type="term" value="C:phagophore assembly site"/>
    <property type="evidence" value="ECO:0007669"/>
    <property type="project" value="TreeGrafter"/>
</dbReference>
<feature type="domain" description="Atg6/beclin coiled-coil" evidence="5">
    <location>
        <begin position="349"/>
        <end position="477"/>
    </location>
</feature>
<reference evidence="6 7" key="1">
    <citation type="submission" date="2011-02" db="EMBL/GenBank/DDBJ databases">
        <title>The Genome Sequence of Sphaeroforma arctica JP610.</title>
        <authorList>
            <consortium name="The Broad Institute Genome Sequencing Platform"/>
            <person name="Russ C."/>
            <person name="Cuomo C."/>
            <person name="Young S.K."/>
            <person name="Zeng Q."/>
            <person name="Gargeya S."/>
            <person name="Alvarado L."/>
            <person name="Berlin A."/>
            <person name="Chapman S.B."/>
            <person name="Chen Z."/>
            <person name="Freedman E."/>
            <person name="Gellesch M."/>
            <person name="Goldberg J."/>
            <person name="Griggs A."/>
            <person name="Gujja S."/>
            <person name="Heilman E."/>
            <person name="Heiman D."/>
            <person name="Howarth C."/>
            <person name="Mehta T."/>
            <person name="Neiman D."/>
            <person name="Pearson M."/>
            <person name="Roberts A."/>
            <person name="Saif S."/>
            <person name="Shea T."/>
            <person name="Shenoy N."/>
            <person name="Sisk P."/>
            <person name="Stolte C."/>
            <person name="Sykes S."/>
            <person name="White J."/>
            <person name="Yandava C."/>
            <person name="Burger G."/>
            <person name="Gray M.W."/>
            <person name="Holland P.W.H."/>
            <person name="King N."/>
            <person name="Lang F.B.F."/>
            <person name="Roger A.J."/>
            <person name="Ruiz-Trillo I."/>
            <person name="Haas B."/>
            <person name="Nusbaum C."/>
            <person name="Birren B."/>
        </authorList>
    </citation>
    <scope>NUCLEOTIDE SEQUENCE [LARGE SCALE GENOMIC DNA]</scope>
    <source>
        <strain evidence="6 7">JP610</strain>
    </source>
</reference>
<evidence type="ECO:0000256" key="2">
    <source>
        <dbReference type="SAM" id="Coils"/>
    </source>
</evidence>
<organism evidence="6 7">
    <name type="scientific">Sphaeroforma arctica JP610</name>
    <dbReference type="NCBI Taxonomy" id="667725"/>
    <lineage>
        <taxon>Eukaryota</taxon>
        <taxon>Ichthyosporea</taxon>
        <taxon>Ichthyophonida</taxon>
        <taxon>Sphaeroforma</taxon>
    </lineage>
</organism>
<dbReference type="Pfam" id="PF17675">
    <property type="entry name" value="APG6_N"/>
    <property type="match status" value="1"/>
</dbReference>
<dbReference type="eggNOG" id="KOG2751">
    <property type="taxonomic scope" value="Eukaryota"/>
</dbReference>
<evidence type="ECO:0000313" key="7">
    <source>
        <dbReference type="Proteomes" id="UP000054560"/>
    </source>
</evidence>
<gene>
    <name evidence="6" type="ORF">SARC_06170</name>
</gene>
<feature type="region of interest" description="Disordered" evidence="3">
    <location>
        <begin position="38"/>
        <end position="144"/>
    </location>
</feature>
<feature type="compositionally biased region" description="Basic and acidic residues" evidence="3">
    <location>
        <begin position="80"/>
        <end position="89"/>
    </location>
</feature>
<dbReference type="InterPro" id="IPR038274">
    <property type="entry name" value="Atg6/Beclin_C_sf"/>
</dbReference>
<keyword evidence="7" id="KW-1185">Reference proteome</keyword>
<dbReference type="STRING" id="667725.A0A0L0FXZ0"/>
<dbReference type="PANTHER" id="PTHR12768:SF4">
    <property type="entry name" value="BECLIN-1"/>
    <property type="match status" value="1"/>
</dbReference>
<dbReference type="Proteomes" id="UP000054560">
    <property type="component" value="Unassembled WGS sequence"/>
</dbReference>
<dbReference type="Pfam" id="PF04111">
    <property type="entry name" value="APG6"/>
    <property type="match status" value="1"/>
</dbReference>
<evidence type="ECO:0000313" key="6">
    <source>
        <dbReference type="EMBL" id="KNC81504.1"/>
    </source>
</evidence>
<sequence>MSDNVPIADFTCQYCSRPINLDESFASIHPDVIEQSHLASSSDDDSYSDDGEITPTRTPHESPALSPIHSRTRTPTAHSESTHSPHTTDKASVGTSAHIHAPAPVAARGDADSDSKPNTQGPTVSGGTGAPKIGPTGASDPPRAKVQLNANATVHVNADDRSSEPIRVVVRSPPRSPDAKRDHGAPLRDGVCALSPAMRARAGGSADVSANASAQYSYVVLPEHEHTDLSDEGTPGQHPRQSQTDANTTIATAVHRKTWGSADGDPGTQTNSRPTPNTYTHMRPAGGEHVRGNVSGIEKGLGVYGASGDGDRVGERVGARGYDVRERLDVMVLSDLFDYASGESNIDHPMCAECADQLVRVLEDQLDEAKAEEKMYTDFVDSHYSDEQEIIQQAQHDKEQLAIYAAEEAELIAQLEVIENERAETRADVIRLSAERDELKTDEEMFWKEVNEVQRQVTDFVQTSAQVHTNHQHVLHTLERLKRTNIYNDAFHIWADVRGFGTINELRLGRSAHVQVPWEEINAAWGQAVLLLDTLASHIGLTFSLFRLHPQGSRSRLERLDNGQHLDLWLSSGLQVFKTASYDQAMVAYLNCLHDLSKRIEVMDQRFKLPYEQTPSQKDKIGGASIKRGLPNTDEKWTKACKFTLTNLKWCLTWICKCVPDTQDR</sequence>
<feature type="region of interest" description="Disordered" evidence="3">
    <location>
        <begin position="157"/>
        <end position="188"/>
    </location>
</feature>
<dbReference type="GO" id="GO:0000045">
    <property type="term" value="P:autophagosome assembly"/>
    <property type="evidence" value="ECO:0007669"/>
    <property type="project" value="TreeGrafter"/>
</dbReference>
<dbReference type="OrthoDB" id="20368at2759"/>
<dbReference type="GO" id="GO:0034271">
    <property type="term" value="C:phosphatidylinositol 3-kinase complex, class III, type I"/>
    <property type="evidence" value="ECO:0007669"/>
    <property type="project" value="TreeGrafter"/>
</dbReference>
<dbReference type="GO" id="GO:0000423">
    <property type="term" value="P:mitophagy"/>
    <property type="evidence" value="ECO:0007669"/>
    <property type="project" value="TreeGrafter"/>
</dbReference>
<dbReference type="InterPro" id="IPR007243">
    <property type="entry name" value="Atg6/Beclin"/>
</dbReference>
<feature type="compositionally biased region" description="Basic and acidic residues" evidence="3">
    <location>
        <begin position="177"/>
        <end position="186"/>
    </location>
</feature>
<feature type="region of interest" description="Disordered" evidence="3">
    <location>
        <begin position="258"/>
        <end position="289"/>
    </location>
</feature>
<feature type="domain" description="Atg6 BARA" evidence="4">
    <location>
        <begin position="481"/>
        <end position="656"/>
    </location>
</feature>
<protein>
    <recommendedName>
        <fullName evidence="8">Autophagy-related protein 6</fullName>
    </recommendedName>
</protein>
<dbReference type="EMBL" id="KQ242026">
    <property type="protein sequence ID" value="KNC81504.1"/>
    <property type="molecule type" value="Genomic_DNA"/>
</dbReference>
<feature type="compositionally biased region" description="Polar residues" evidence="3">
    <location>
        <begin position="267"/>
        <end position="280"/>
    </location>
</feature>
<dbReference type="Gene3D" id="1.10.418.40">
    <property type="entry name" value="Autophagy protein 6/Beclin 1"/>
    <property type="match status" value="1"/>
</dbReference>
<dbReference type="RefSeq" id="XP_014155406.1">
    <property type="nucleotide sequence ID" value="XM_014299931.1"/>
</dbReference>
<proteinExistence type="inferred from homology"/>
<dbReference type="PANTHER" id="PTHR12768">
    <property type="entry name" value="BECLIN 1"/>
    <property type="match status" value="1"/>
</dbReference>
<dbReference type="GO" id="GO:0045324">
    <property type="term" value="P:late endosome to vacuole transport"/>
    <property type="evidence" value="ECO:0007669"/>
    <property type="project" value="TreeGrafter"/>
</dbReference>
<dbReference type="GO" id="GO:0030674">
    <property type="term" value="F:protein-macromolecule adaptor activity"/>
    <property type="evidence" value="ECO:0007669"/>
    <property type="project" value="TreeGrafter"/>
</dbReference>
<feature type="compositionally biased region" description="Acidic residues" evidence="3">
    <location>
        <begin position="42"/>
        <end position="52"/>
    </location>
</feature>
<dbReference type="GeneID" id="25906674"/>
<feature type="coiled-coil region" evidence="2">
    <location>
        <begin position="401"/>
        <end position="442"/>
    </location>
</feature>
<dbReference type="Gene3D" id="6.10.250.3110">
    <property type="match status" value="1"/>
</dbReference>
<dbReference type="GO" id="GO:0034272">
    <property type="term" value="C:phosphatidylinositol 3-kinase complex, class III, type II"/>
    <property type="evidence" value="ECO:0007669"/>
    <property type="project" value="TreeGrafter"/>
</dbReference>
<dbReference type="GO" id="GO:0043548">
    <property type="term" value="F:phosphatidylinositol 3-kinase binding"/>
    <property type="evidence" value="ECO:0007669"/>
    <property type="project" value="TreeGrafter"/>
</dbReference>
<accession>A0A0L0FXZ0</accession>
<evidence type="ECO:0000259" key="4">
    <source>
        <dbReference type="Pfam" id="PF04111"/>
    </source>
</evidence>
<comment type="similarity">
    <text evidence="1">Belongs to the beclin family.</text>
</comment>
<dbReference type="InterPro" id="IPR041691">
    <property type="entry name" value="Atg6/beclin_CC"/>
</dbReference>
<feature type="region of interest" description="Disordered" evidence="3">
    <location>
        <begin position="226"/>
        <end position="245"/>
    </location>
</feature>